<dbReference type="InterPro" id="IPR008258">
    <property type="entry name" value="Transglycosylase_SLT_dom_1"/>
</dbReference>
<dbReference type="InterPro" id="IPR018392">
    <property type="entry name" value="LysM"/>
</dbReference>
<dbReference type="CDD" id="cd00118">
    <property type="entry name" value="LysM"/>
    <property type="match status" value="2"/>
</dbReference>
<dbReference type="Proteomes" id="UP000239800">
    <property type="component" value="Unassembled WGS sequence"/>
</dbReference>
<dbReference type="CDD" id="cd16894">
    <property type="entry name" value="MltD-like"/>
    <property type="match status" value="1"/>
</dbReference>
<feature type="domain" description="LysM" evidence="3">
    <location>
        <begin position="480"/>
        <end position="524"/>
    </location>
</feature>
<dbReference type="GO" id="GO:0008932">
    <property type="term" value="F:lytic endotransglycosylase activity"/>
    <property type="evidence" value="ECO:0007669"/>
    <property type="project" value="TreeGrafter"/>
</dbReference>
<dbReference type="GO" id="GO:0016020">
    <property type="term" value="C:membrane"/>
    <property type="evidence" value="ECO:0007669"/>
    <property type="project" value="InterPro"/>
</dbReference>
<dbReference type="Gene3D" id="3.10.350.10">
    <property type="entry name" value="LysM domain"/>
    <property type="match status" value="2"/>
</dbReference>
<reference evidence="4 5" key="1">
    <citation type="submission" date="2016-11" db="EMBL/GenBank/DDBJ databases">
        <title>Trade-off between light-utilization and light-protection in marine flavobacteria.</title>
        <authorList>
            <person name="Kumagai Y."/>
        </authorList>
    </citation>
    <scope>NUCLEOTIDE SEQUENCE [LARGE SCALE GENOMIC DNA]</scope>
    <source>
        <strain evidence="4 5">NBRC 107741</strain>
    </source>
</reference>
<dbReference type="PROSITE" id="PS51782">
    <property type="entry name" value="LYSM"/>
    <property type="match status" value="2"/>
</dbReference>
<evidence type="ECO:0000256" key="1">
    <source>
        <dbReference type="ARBA" id="ARBA00007734"/>
    </source>
</evidence>
<dbReference type="SUPFAM" id="SSF53955">
    <property type="entry name" value="Lysozyme-like"/>
    <property type="match status" value="1"/>
</dbReference>
<keyword evidence="5" id="KW-1185">Reference proteome</keyword>
<dbReference type="InterPro" id="IPR036779">
    <property type="entry name" value="LysM_dom_sf"/>
</dbReference>
<evidence type="ECO:0000313" key="4">
    <source>
        <dbReference type="EMBL" id="PQB05470.1"/>
    </source>
</evidence>
<dbReference type="PANTHER" id="PTHR33734:SF22">
    <property type="entry name" value="MEMBRANE-BOUND LYTIC MUREIN TRANSGLYCOSYLASE D"/>
    <property type="match status" value="1"/>
</dbReference>
<feature type="chain" id="PRO_5015534585" evidence="2">
    <location>
        <begin position="20"/>
        <end position="527"/>
    </location>
</feature>
<protein>
    <submittedName>
        <fullName evidence="4">Lytic transglycosylase</fullName>
    </submittedName>
</protein>
<gene>
    <name evidence="4" type="ORF">BST85_11645</name>
</gene>
<sequence>MRRYANLALFLLLSGVLFSQDTLVVDSLRPQEFTIIDSVLVQTLDGDVPVEQWTVNRRDTLMFQLQDDPLAQQIDSVWLNELYTNELFEEIYGSITQMEFNEEEPLEPYEELPTELLKQRLEELNARTPFNIEYNPSLEQVIRRYLKNRRKTMARLMALSDYYFPMFEETLDRYDLPLEMKYLAVVESALNPRARSRVGAKGLWQFMFSTGKLFDLSVSSYVDERNDPIRATEAASQYLKSLYENLGDWDLALAAYNSGPGNVSKAIRRSGGHTNYWNIRSHLPRETAGYVPAFQATMYIFEYAEEHGFKSNGPSIPYIATDTVRVKKMITLEQVAVVTNMDVAELELLNPSYKLGIIPVIDGKDYTLRLPVYAIGRFVQNEEAIYAYAEAEFNKREKPLPRYYDQNDRIRYRVRSGDYLGRIASRYGVSVRQIKNWNGLKSNNIRVGQRLTIYPRKFDEQVPATKATATAKADSGSGSDTYTVKSGDSLWSISQKFPGVSVDNIKKWNDISGTKLKPGMKLKIHKG</sequence>
<dbReference type="PANTHER" id="PTHR33734">
    <property type="entry name" value="LYSM DOMAIN-CONTAINING GPI-ANCHORED PROTEIN 2"/>
    <property type="match status" value="1"/>
</dbReference>
<dbReference type="GO" id="GO:0000270">
    <property type="term" value="P:peptidoglycan metabolic process"/>
    <property type="evidence" value="ECO:0007669"/>
    <property type="project" value="InterPro"/>
</dbReference>
<dbReference type="SUPFAM" id="SSF54106">
    <property type="entry name" value="LysM domain"/>
    <property type="match status" value="2"/>
</dbReference>
<dbReference type="PROSITE" id="PS00922">
    <property type="entry name" value="TRANSGLYCOSYLASE"/>
    <property type="match status" value="1"/>
</dbReference>
<dbReference type="Gene3D" id="1.10.530.10">
    <property type="match status" value="1"/>
</dbReference>
<dbReference type="SMART" id="SM00257">
    <property type="entry name" value="LysM"/>
    <property type="match status" value="2"/>
</dbReference>
<feature type="domain" description="LysM" evidence="3">
    <location>
        <begin position="410"/>
        <end position="453"/>
    </location>
</feature>
<dbReference type="InterPro" id="IPR000189">
    <property type="entry name" value="Transglyc_AS"/>
</dbReference>
<evidence type="ECO:0000259" key="3">
    <source>
        <dbReference type="PROSITE" id="PS51782"/>
    </source>
</evidence>
<dbReference type="Pfam" id="PF01464">
    <property type="entry name" value="SLT"/>
    <property type="match status" value="1"/>
</dbReference>
<dbReference type="InterPro" id="IPR023346">
    <property type="entry name" value="Lysozyme-like_dom_sf"/>
</dbReference>
<feature type="signal peptide" evidence="2">
    <location>
        <begin position="1"/>
        <end position="19"/>
    </location>
</feature>
<dbReference type="OrthoDB" id="9815002at2"/>
<accession>A0A2S7KS78</accession>
<name>A0A2S7KS78_9FLAO</name>
<dbReference type="RefSeq" id="WP_104813412.1">
    <property type="nucleotide sequence ID" value="NZ_MQUB01000001.1"/>
</dbReference>
<dbReference type="AlphaFoldDB" id="A0A2S7KS78"/>
<organism evidence="4 5">
    <name type="scientific">Aureitalea marina</name>
    <dbReference type="NCBI Taxonomy" id="930804"/>
    <lineage>
        <taxon>Bacteria</taxon>
        <taxon>Pseudomonadati</taxon>
        <taxon>Bacteroidota</taxon>
        <taxon>Flavobacteriia</taxon>
        <taxon>Flavobacteriales</taxon>
        <taxon>Flavobacteriaceae</taxon>
        <taxon>Aureitalea</taxon>
    </lineage>
</organism>
<evidence type="ECO:0000256" key="2">
    <source>
        <dbReference type="SAM" id="SignalP"/>
    </source>
</evidence>
<comment type="caution">
    <text evidence="4">The sequence shown here is derived from an EMBL/GenBank/DDBJ whole genome shotgun (WGS) entry which is preliminary data.</text>
</comment>
<evidence type="ECO:0000313" key="5">
    <source>
        <dbReference type="Proteomes" id="UP000239800"/>
    </source>
</evidence>
<comment type="similarity">
    <text evidence="1">Belongs to the transglycosylase Slt family.</text>
</comment>
<dbReference type="EMBL" id="MQUB01000001">
    <property type="protein sequence ID" value="PQB05470.1"/>
    <property type="molecule type" value="Genomic_DNA"/>
</dbReference>
<proteinExistence type="inferred from homology"/>
<dbReference type="Pfam" id="PF01476">
    <property type="entry name" value="LysM"/>
    <property type="match status" value="2"/>
</dbReference>
<keyword evidence="2" id="KW-0732">Signal</keyword>